<evidence type="ECO:0000256" key="2">
    <source>
        <dbReference type="ARBA" id="ARBA00022532"/>
    </source>
</evidence>
<dbReference type="PIRSF" id="PIRSF001554">
    <property type="entry name" value="SucCS_beta"/>
    <property type="match status" value="1"/>
</dbReference>
<evidence type="ECO:0000256" key="5">
    <source>
        <dbReference type="ARBA" id="ARBA00022741"/>
    </source>
</evidence>
<comment type="subunit">
    <text evidence="9">Heterodimer of an alpha and a beta subunit. The beta subunit determines specificity for GTP.</text>
</comment>
<dbReference type="InterPro" id="IPR017866">
    <property type="entry name" value="Succ-CoA_synthase_bsu_CS"/>
</dbReference>
<comment type="similarity">
    <text evidence="10 11">Belongs to the succinate/malate CoA ligase beta subunit family.</text>
</comment>
<protein>
    <recommendedName>
        <fullName evidence="10">Succinate--CoA ligase [ADP-forming] subunit beta, mitochondrial</fullName>
        <ecNumber evidence="10">6.2.1.5</ecNumber>
    </recommendedName>
    <alternativeName>
        <fullName evidence="10">Succinyl-CoA synthetase beta chain</fullName>
        <shortName evidence="10">SCS-beta</shortName>
    </alternativeName>
</protein>
<dbReference type="OrthoDB" id="1552at2759"/>
<dbReference type="FunFam" id="3.40.50.261:FF:000001">
    <property type="entry name" value="Succinate--CoA ligase [ADP-forming] subunit beta"/>
    <property type="match status" value="1"/>
</dbReference>
<dbReference type="Proteomes" id="UP000241769">
    <property type="component" value="Unassembled WGS sequence"/>
</dbReference>
<dbReference type="InterPro" id="IPR005809">
    <property type="entry name" value="Succ_CoA_ligase-like_bsu"/>
</dbReference>
<proteinExistence type="inferred from homology"/>
<keyword evidence="6 10" id="KW-0067">ATP-binding</keyword>
<feature type="domain" description="ATP-grasp" evidence="12">
    <location>
        <begin position="36"/>
        <end position="261"/>
    </location>
</feature>
<gene>
    <name evidence="13" type="ORF">PROFUN_00146</name>
</gene>
<dbReference type="GO" id="GO:0000287">
    <property type="term" value="F:magnesium ion binding"/>
    <property type="evidence" value="ECO:0007669"/>
    <property type="project" value="UniProtKB-UniRule"/>
</dbReference>
<dbReference type="InterPro" id="IPR016102">
    <property type="entry name" value="Succinyl-CoA_synth-like"/>
</dbReference>
<evidence type="ECO:0000256" key="7">
    <source>
        <dbReference type="ARBA" id="ARBA00022842"/>
    </source>
</evidence>
<dbReference type="HAMAP" id="MF_00558">
    <property type="entry name" value="Succ_CoA_beta"/>
    <property type="match status" value="1"/>
</dbReference>
<feature type="binding site" evidence="10">
    <location>
        <begin position="355"/>
        <end position="357"/>
    </location>
    <ligand>
        <name>substrate</name>
        <note>ligand shared with subunit alpha</note>
    </ligand>
</feature>
<dbReference type="SUPFAM" id="SSF52210">
    <property type="entry name" value="Succinyl-CoA synthetase domains"/>
    <property type="match status" value="1"/>
</dbReference>
<dbReference type="AlphaFoldDB" id="A0A2P6P0S4"/>
<dbReference type="Gene3D" id="3.40.50.261">
    <property type="entry name" value="Succinyl-CoA synthetase domains"/>
    <property type="match status" value="1"/>
</dbReference>
<dbReference type="InterPro" id="IPR013650">
    <property type="entry name" value="ATP-grasp_succ-CoA_synth-type"/>
</dbReference>
<dbReference type="InterPro" id="IPR011761">
    <property type="entry name" value="ATP-grasp"/>
</dbReference>
<dbReference type="GO" id="GO:0005739">
    <property type="term" value="C:mitochondrion"/>
    <property type="evidence" value="ECO:0007669"/>
    <property type="project" value="UniProtKB-SubCell"/>
</dbReference>
<evidence type="ECO:0000256" key="3">
    <source>
        <dbReference type="ARBA" id="ARBA00022598"/>
    </source>
</evidence>
<dbReference type="GO" id="GO:0042709">
    <property type="term" value="C:succinate-CoA ligase complex"/>
    <property type="evidence" value="ECO:0007669"/>
    <property type="project" value="TreeGrafter"/>
</dbReference>
<reference evidence="13 14" key="1">
    <citation type="journal article" date="2018" name="Genome Biol. Evol.">
        <title>Multiple Roots of Fruiting Body Formation in Amoebozoa.</title>
        <authorList>
            <person name="Hillmann F."/>
            <person name="Forbes G."/>
            <person name="Novohradska S."/>
            <person name="Ferling I."/>
            <person name="Riege K."/>
            <person name="Groth M."/>
            <person name="Westermann M."/>
            <person name="Marz M."/>
            <person name="Spaller T."/>
            <person name="Winckler T."/>
            <person name="Schaap P."/>
            <person name="Glockner G."/>
        </authorList>
    </citation>
    <scope>NUCLEOTIDE SEQUENCE [LARGE SCALE GENOMIC DNA]</scope>
    <source>
        <strain evidence="13 14">Jena</strain>
    </source>
</reference>
<dbReference type="GO" id="GO:0006104">
    <property type="term" value="P:succinyl-CoA metabolic process"/>
    <property type="evidence" value="ECO:0007669"/>
    <property type="project" value="TreeGrafter"/>
</dbReference>
<dbReference type="EMBL" id="MDYQ01000001">
    <property type="protein sequence ID" value="PRP89804.1"/>
    <property type="molecule type" value="Genomic_DNA"/>
</dbReference>
<dbReference type="NCBIfam" id="NF001913">
    <property type="entry name" value="PRK00696.1"/>
    <property type="match status" value="1"/>
</dbReference>
<dbReference type="Gene3D" id="3.30.1490.20">
    <property type="entry name" value="ATP-grasp fold, A domain"/>
    <property type="match status" value="1"/>
</dbReference>
<feature type="binding site" evidence="10">
    <location>
        <position position="233"/>
    </location>
    <ligand>
        <name>Mg(2+)</name>
        <dbReference type="ChEBI" id="CHEBI:18420"/>
    </ligand>
</feature>
<dbReference type="STRING" id="1890364.A0A2P6P0S4"/>
<evidence type="ECO:0000256" key="9">
    <source>
        <dbReference type="ARBA" id="ARBA00063570"/>
    </source>
</evidence>
<dbReference type="EC" id="6.2.1.5" evidence="10"/>
<evidence type="ECO:0000256" key="8">
    <source>
        <dbReference type="ARBA" id="ARBA00022946"/>
    </source>
</evidence>
<dbReference type="FunFam" id="3.30.470.20:FF:000002">
    <property type="entry name" value="Succinate--CoA ligase [ADP-forming] subunit beta"/>
    <property type="match status" value="1"/>
</dbReference>
<evidence type="ECO:0000256" key="4">
    <source>
        <dbReference type="ARBA" id="ARBA00022723"/>
    </source>
</evidence>
<comment type="cofactor">
    <cofactor evidence="10">
        <name>Mg(2+)</name>
        <dbReference type="ChEBI" id="CHEBI:18420"/>
    </cofactor>
    <text evidence="10">Binds 1 Mg(2+) ion per subunit.</text>
</comment>
<dbReference type="GO" id="GO:0006099">
    <property type="term" value="P:tricarboxylic acid cycle"/>
    <property type="evidence" value="ECO:0007669"/>
    <property type="project" value="UniProtKB-UniRule"/>
</dbReference>
<dbReference type="GO" id="GO:0005524">
    <property type="term" value="F:ATP binding"/>
    <property type="evidence" value="ECO:0007669"/>
    <property type="project" value="UniProtKB-UniRule"/>
</dbReference>
<dbReference type="SUPFAM" id="SSF56059">
    <property type="entry name" value="Glutathione synthetase ATP-binding domain-like"/>
    <property type="match status" value="1"/>
</dbReference>
<dbReference type="PROSITE" id="PS01217">
    <property type="entry name" value="SUCCINYL_COA_LIG_3"/>
    <property type="match status" value="1"/>
</dbReference>
<keyword evidence="5 10" id="KW-0547">Nucleotide-binding</keyword>
<keyword evidence="4 10" id="KW-0479">Metal-binding</keyword>
<dbReference type="Pfam" id="PF00549">
    <property type="entry name" value="Ligase_CoA"/>
    <property type="match status" value="1"/>
</dbReference>
<dbReference type="NCBIfam" id="TIGR01016">
    <property type="entry name" value="sucCoAbeta"/>
    <property type="match status" value="1"/>
</dbReference>
<evidence type="ECO:0000256" key="11">
    <source>
        <dbReference type="RuleBase" id="RU361258"/>
    </source>
</evidence>
<feature type="binding site" evidence="10">
    <location>
        <position position="73"/>
    </location>
    <ligand>
        <name>ATP</name>
        <dbReference type="ChEBI" id="CHEBI:30616"/>
    </ligand>
</feature>
<keyword evidence="10" id="KW-0496">Mitochondrion</keyword>
<dbReference type="FunFam" id="3.30.1490.20:FF:000004">
    <property type="entry name" value="Succinate--CoA ligase [ADP-forming] subunit beta, mitochondrial"/>
    <property type="match status" value="1"/>
</dbReference>
<evidence type="ECO:0000259" key="12">
    <source>
        <dbReference type="PROSITE" id="PS50975"/>
    </source>
</evidence>
<dbReference type="UniPathway" id="UPA00223">
    <property type="reaction ID" value="UER00999"/>
</dbReference>
<name>A0A2P6P0S4_9EUKA</name>
<sequence>MHRGLLTQNALSRNLLKVNKAPVSKRYLNVHEYQGQALMKQYGINVPAGSAATTPDEAEKIAEALHTQDLVIKAQILAGGRGLGVFENGLKGGVQLCTSPKQIRSYAEKMLGHTLVTKQTGASGRVVNKVLVANRHFLRRETYFAILLDRGYGGAVMVASSQGGMDIEKVAHENPSAIHKEGFDLEKGPTNEQTEKVARAMGFPEERISQVQQQIQNLFRLYVEKDVTLIEVNPMAETSNGEVMCMDAKISFDENALFRQKDIAGMEDLTQKDQREVEAAKSDLNYIGLDGNIGCLVNGAGLAMSTMDIIKLHGGTPANFLDVGGGATKQQVTDAVRILSHDPKVKVILINIFGGIMRCDIIALGLIAAVQELSLKIPLIVRLQGTNVAEAKRIMVDSGLRILSADDLDEAAQKAVNAVQILKIAEDARLDVSFQLPL</sequence>
<dbReference type="GO" id="GO:0004775">
    <property type="term" value="F:succinate-CoA ligase (ADP-forming) activity"/>
    <property type="evidence" value="ECO:0007669"/>
    <property type="project" value="UniProtKB-UniRule"/>
</dbReference>
<feature type="binding site" evidence="10">
    <location>
        <position position="141"/>
    </location>
    <ligand>
        <name>ATP</name>
        <dbReference type="ChEBI" id="CHEBI:30616"/>
    </ligand>
</feature>
<keyword evidence="7 10" id="KW-0460">Magnesium</keyword>
<comment type="function">
    <text evidence="10">Succinyl-CoA synthetase functions in the citric acid cycle (TCA), coupling the hydrolysis of succinyl-CoA to the synthesis of ATP and thus represents the only step of substrate-level phosphorylation in the TCA. The beta subunit provides nucleotide specificity of the enzyme and binds the substrate succinate, while the binding sites for coenzyme A and phosphate are found in the alpha subunit.</text>
</comment>
<evidence type="ECO:0000256" key="6">
    <source>
        <dbReference type="ARBA" id="ARBA00022840"/>
    </source>
</evidence>
<dbReference type="Gene3D" id="3.30.470.20">
    <property type="entry name" value="ATP-grasp fold, B domain"/>
    <property type="match status" value="1"/>
</dbReference>
<feature type="binding site" evidence="10">
    <location>
        <position position="247"/>
    </location>
    <ligand>
        <name>Mg(2+)</name>
        <dbReference type="ChEBI" id="CHEBI:18420"/>
    </ligand>
</feature>
<evidence type="ECO:0000256" key="1">
    <source>
        <dbReference type="ARBA" id="ARBA00005064"/>
    </source>
</evidence>
<keyword evidence="2 10" id="KW-0816">Tricarboxylic acid cycle</keyword>
<dbReference type="InterPro" id="IPR005811">
    <property type="entry name" value="SUCC_ACL_C"/>
</dbReference>
<evidence type="ECO:0000256" key="10">
    <source>
        <dbReference type="HAMAP-Rule" id="MF_03219"/>
    </source>
</evidence>
<evidence type="ECO:0000313" key="13">
    <source>
        <dbReference type="EMBL" id="PRP89804.1"/>
    </source>
</evidence>
<dbReference type="InParanoid" id="A0A2P6P0S4"/>
<accession>A0A2P6P0S4</accession>
<evidence type="ECO:0000313" key="14">
    <source>
        <dbReference type="Proteomes" id="UP000241769"/>
    </source>
</evidence>
<dbReference type="PANTHER" id="PTHR11815">
    <property type="entry name" value="SUCCINYL-COA SYNTHETASE BETA CHAIN"/>
    <property type="match status" value="1"/>
</dbReference>
<keyword evidence="3 10" id="KW-0436">Ligase</keyword>
<feature type="binding site" evidence="10">
    <location>
        <position position="298"/>
    </location>
    <ligand>
        <name>substrate</name>
        <note>ligand shared with subunit alpha</note>
    </ligand>
</feature>
<dbReference type="PROSITE" id="PS50975">
    <property type="entry name" value="ATP_GRASP"/>
    <property type="match status" value="1"/>
</dbReference>
<comment type="subcellular location">
    <subcellularLocation>
        <location evidence="10">Mitochondrion</location>
    </subcellularLocation>
</comment>
<dbReference type="Pfam" id="PF08442">
    <property type="entry name" value="ATP-grasp_2"/>
    <property type="match status" value="1"/>
</dbReference>
<keyword evidence="14" id="KW-1185">Reference proteome</keyword>
<comment type="catalytic activity">
    <reaction evidence="10">
        <text>succinate + ATP + CoA = succinyl-CoA + ADP + phosphate</text>
        <dbReference type="Rhea" id="RHEA:17661"/>
        <dbReference type="ChEBI" id="CHEBI:30031"/>
        <dbReference type="ChEBI" id="CHEBI:30616"/>
        <dbReference type="ChEBI" id="CHEBI:43474"/>
        <dbReference type="ChEBI" id="CHEBI:57287"/>
        <dbReference type="ChEBI" id="CHEBI:57292"/>
        <dbReference type="ChEBI" id="CHEBI:456216"/>
        <dbReference type="EC" id="6.2.1.5"/>
    </reaction>
</comment>
<comment type="caution">
    <text evidence="13">The sequence shown here is derived from an EMBL/GenBank/DDBJ whole genome shotgun (WGS) entry which is preliminary data.</text>
</comment>
<comment type="pathway">
    <text evidence="1 10">Carbohydrate metabolism; tricarboxylic acid cycle; succinate from succinyl-CoA (ligase route): step 1/1.</text>
</comment>
<keyword evidence="8" id="KW-0809">Transit peptide</keyword>
<dbReference type="InterPro" id="IPR013815">
    <property type="entry name" value="ATP_grasp_subdomain_1"/>
</dbReference>
<dbReference type="FunCoup" id="A0A2P6P0S4">
    <property type="interactions" value="655"/>
</dbReference>
<feature type="binding site" evidence="10">
    <location>
        <begin position="80"/>
        <end position="82"/>
    </location>
    <ligand>
        <name>ATP</name>
        <dbReference type="ChEBI" id="CHEBI:30616"/>
    </ligand>
</feature>
<dbReference type="PANTHER" id="PTHR11815:SF1">
    <property type="entry name" value="SUCCINATE--COA LIGASE [ADP-FORMING] SUBUNIT BETA, MITOCHONDRIAL"/>
    <property type="match status" value="1"/>
</dbReference>
<organism evidence="13 14">
    <name type="scientific">Planoprotostelium fungivorum</name>
    <dbReference type="NCBI Taxonomy" id="1890364"/>
    <lineage>
        <taxon>Eukaryota</taxon>
        <taxon>Amoebozoa</taxon>
        <taxon>Evosea</taxon>
        <taxon>Variosea</taxon>
        <taxon>Cavosteliida</taxon>
        <taxon>Cavosteliaceae</taxon>
        <taxon>Planoprotostelium</taxon>
    </lineage>
</organism>